<comment type="caution">
    <text evidence="1">The sequence shown here is derived from an EMBL/GenBank/DDBJ whole genome shotgun (WGS) entry which is preliminary data.</text>
</comment>
<dbReference type="Proteomes" id="UP000006320">
    <property type="component" value="Unassembled WGS sequence"/>
</dbReference>
<protein>
    <submittedName>
        <fullName evidence="1">Uncharacterized protein</fullName>
    </submittedName>
</protein>
<name>A0AAV3UZQ8_9ALTE</name>
<proteinExistence type="predicted"/>
<evidence type="ECO:0000313" key="2">
    <source>
        <dbReference type="Proteomes" id="UP000006320"/>
    </source>
</evidence>
<reference evidence="1 2" key="1">
    <citation type="journal article" date="2017" name="Antonie Van Leeuwenhoek">
        <title>Rhizobium rhizosphaerae sp. nov., a novel species isolated from rice rhizosphere.</title>
        <authorList>
            <person name="Zhao J.J."/>
            <person name="Zhang J."/>
            <person name="Zhang R.J."/>
            <person name="Zhang C.W."/>
            <person name="Yin H.Q."/>
            <person name="Zhang X.X."/>
        </authorList>
    </citation>
    <scope>NUCLEOTIDE SEQUENCE [LARGE SCALE GENOMIC DNA]</scope>
    <source>
        <strain evidence="1 2">S18K6</strain>
    </source>
</reference>
<organism evidence="1 2">
    <name type="scientific">Paraglaciecola chathamensis S18K6</name>
    <dbReference type="NCBI Taxonomy" id="1127672"/>
    <lineage>
        <taxon>Bacteria</taxon>
        <taxon>Pseudomonadati</taxon>
        <taxon>Pseudomonadota</taxon>
        <taxon>Gammaproteobacteria</taxon>
        <taxon>Alteromonadales</taxon>
        <taxon>Alteromonadaceae</taxon>
        <taxon>Paraglaciecola</taxon>
    </lineage>
</organism>
<dbReference type="AlphaFoldDB" id="A0AAV3UZQ8"/>
<accession>A0AAV3UZQ8</accession>
<dbReference type="EMBL" id="BAEM01000032">
    <property type="protein sequence ID" value="GAC10264.1"/>
    <property type="molecule type" value="Genomic_DNA"/>
</dbReference>
<gene>
    <name evidence="1" type="ORF">GCHA_2317</name>
</gene>
<sequence length="42" mass="4815">MQVAEVQTSAYGYSPRTINYYSVNNAHYAQCLNTQIEQVIVF</sequence>
<evidence type="ECO:0000313" key="1">
    <source>
        <dbReference type="EMBL" id="GAC10264.1"/>
    </source>
</evidence>